<reference evidence="2" key="1">
    <citation type="journal article" date="2017" name="Med. Chem. Commun.">
        <title>Nonomuraea sp. ATCC 55076 harbours the largest actinomycete chromosome to date and the kistamicin biosynthetic gene cluster.</title>
        <authorList>
            <person name="Nazari B."/>
            <person name="Forneris C.C."/>
            <person name="Gibson M.I."/>
            <person name="Moon K."/>
            <person name="Schramma K.R."/>
            <person name="Seyedsayamdost M.R."/>
        </authorList>
    </citation>
    <scope>NUCLEOTIDE SEQUENCE [LARGE SCALE GENOMIC DNA]</scope>
    <source>
        <strain evidence="2">ATCC 55076</strain>
    </source>
</reference>
<evidence type="ECO:0000313" key="2">
    <source>
        <dbReference type="Proteomes" id="UP000190797"/>
    </source>
</evidence>
<evidence type="ECO:0000313" key="1">
    <source>
        <dbReference type="EMBL" id="AQZ62999.1"/>
    </source>
</evidence>
<dbReference type="AlphaFoldDB" id="A0A1U9ZYK2"/>
<organism evidence="1 2">
    <name type="scientific">[Actinomadura] parvosata subsp. kistnae</name>
    <dbReference type="NCBI Taxonomy" id="1909395"/>
    <lineage>
        <taxon>Bacteria</taxon>
        <taxon>Bacillati</taxon>
        <taxon>Actinomycetota</taxon>
        <taxon>Actinomycetes</taxon>
        <taxon>Streptosporangiales</taxon>
        <taxon>Streptosporangiaceae</taxon>
        <taxon>Nonomuraea</taxon>
    </lineage>
</organism>
<proteinExistence type="predicted"/>
<dbReference type="KEGG" id="noa:BKM31_17395"/>
<dbReference type="GO" id="GO:0003677">
    <property type="term" value="F:DNA binding"/>
    <property type="evidence" value="ECO:0007669"/>
    <property type="project" value="InterPro"/>
</dbReference>
<dbReference type="Proteomes" id="UP000190797">
    <property type="component" value="Chromosome"/>
</dbReference>
<accession>A0A1U9ZYK2</accession>
<gene>
    <name evidence="1" type="ORF">BKM31_17395</name>
</gene>
<sequence length="66" mass="7285">MALPQAGIDTATIALWLGHANPKSTDIHLHADLALKERALARTVLHEPRSTRYKPTDSLLAFLENL</sequence>
<dbReference type="STRING" id="1909395.BKM31_17395"/>
<dbReference type="EMBL" id="CP017717">
    <property type="protein sequence ID" value="AQZ62999.1"/>
    <property type="molecule type" value="Genomic_DNA"/>
</dbReference>
<protein>
    <submittedName>
        <fullName evidence="1">Integrase</fullName>
    </submittedName>
</protein>
<dbReference type="InterPro" id="IPR011010">
    <property type="entry name" value="DNA_brk_join_enz"/>
</dbReference>
<keyword evidence="2" id="KW-1185">Reference proteome</keyword>
<dbReference type="SUPFAM" id="SSF56349">
    <property type="entry name" value="DNA breaking-rejoining enzymes"/>
    <property type="match status" value="1"/>
</dbReference>
<name>A0A1U9ZYK2_9ACTN</name>